<dbReference type="GO" id="GO:0004315">
    <property type="term" value="F:3-oxoacyl-[acyl-carrier-protein] synthase activity"/>
    <property type="evidence" value="ECO:0007669"/>
    <property type="project" value="UniProtKB-UniRule"/>
</dbReference>
<sequence>MTKRRVVVTGLGMLSPLAQSVDETWRRVLSGESGIGEITLFDCSNYSTRFAGQVDNFDPQEYIDKKEAKKMDRFIQLGIAAGKQALADSGLNISAANAHRVGVAIGSGIGGLEQIEQNHTKLLNSGPKRVSPFFVPSTITNMISGFLSIMEGLKGPNLNVVTACTTGVHNLGIAARTIAYGDADAMLAGGAEASITPLGIAGFASARALSARNDNPQAASRPWDADRDGFVMGEGAGVVMLEEYEAAKARGATIYGELIGFGMSGDAYHMTSPPEDGEGAAAAMENAINDAKIDKTDIGYINAHGTSTPAGDKAEVAAVKRVFGDHAYNVMVSSTKSMTGHLLGAAGSVEAIFTILALRDKMAPPTINLDNPGEGCDLDFVAHKAKAFDSPYALCNSFGFGGTNGSLIFKRL</sequence>
<keyword evidence="5 11" id="KW-0444">Lipid biosynthesis</keyword>
<comment type="pathway">
    <text evidence="1 11">Lipid metabolism; fatty acid biosynthesis.</text>
</comment>
<dbReference type="KEGG" id="salm:D0Y50_07955"/>
<keyword evidence="10 11" id="KW-0012">Acyltransferase</keyword>
<evidence type="ECO:0000256" key="1">
    <source>
        <dbReference type="ARBA" id="ARBA00005194"/>
    </source>
</evidence>
<name>A0A346NSD8_9ALTE</name>
<evidence type="ECO:0000256" key="3">
    <source>
        <dbReference type="ARBA" id="ARBA00012356"/>
    </source>
</evidence>
<dbReference type="InterPro" id="IPR017568">
    <property type="entry name" value="3-oxoacyl-ACP_synth-2"/>
</dbReference>
<dbReference type="Gene3D" id="3.40.47.10">
    <property type="match status" value="1"/>
</dbReference>
<evidence type="ECO:0000256" key="6">
    <source>
        <dbReference type="ARBA" id="ARBA00022679"/>
    </source>
</evidence>
<dbReference type="UniPathway" id="UPA00094"/>
<evidence type="ECO:0000256" key="9">
    <source>
        <dbReference type="ARBA" id="ARBA00023160"/>
    </source>
</evidence>
<evidence type="ECO:0000256" key="2">
    <source>
        <dbReference type="ARBA" id="ARBA00008467"/>
    </source>
</evidence>
<evidence type="ECO:0000313" key="15">
    <source>
        <dbReference type="EMBL" id="AXR08445.1"/>
    </source>
</evidence>
<dbReference type="InterPro" id="IPR020841">
    <property type="entry name" value="PKS_Beta-ketoAc_synthase_dom"/>
</dbReference>
<evidence type="ECO:0000256" key="12">
    <source>
        <dbReference type="PIRSR" id="PIRSR000447-1"/>
    </source>
</evidence>
<keyword evidence="9 11" id="KW-0275">Fatty acid biosynthesis</keyword>
<evidence type="ECO:0000259" key="14">
    <source>
        <dbReference type="PROSITE" id="PS52004"/>
    </source>
</evidence>
<dbReference type="NCBIfam" id="TIGR03150">
    <property type="entry name" value="fabF"/>
    <property type="match status" value="1"/>
</dbReference>
<feature type="domain" description="Ketosynthase family 3 (KS3)" evidence="14">
    <location>
        <begin position="3"/>
        <end position="411"/>
    </location>
</feature>
<dbReference type="Proteomes" id="UP000262073">
    <property type="component" value="Chromosome"/>
</dbReference>
<dbReference type="RefSeq" id="WP_108566372.1">
    <property type="nucleotide sequence ID" value="NZ_CP031769.1"/>
</dbReference>
<keyword evidence="6 11" id="KW-0808">Transferase</keyword>
<dbReference type="InterPro" id="IPR014031">
    <property type="entry name" value="Ketoacyl_synth_C"/>
</dbReference>
<dbReference type="EMBL" id="CP031769">
    <property type="protein sequence ID" value="AXR08445.1"/>
    <property type="molecule type" value="Genomic_DNA"/>
</dbReference>
<dbReference type="AlphaFoldDB" id="A0A346NSD8"/>
<keyword evidence="8" id="KW-0443">Lipid metabolism</keyword>
<evidence type="ECO:0000256" key="10">
    <source>
        <dbReference type="ARBA" id="ARBA00023315"/>
    </source>
</evidence>
<dbReference type="InterPro" id="IPR000794">
    <property type="entry name" value="Beta-ketoacyl_synthase"/>
</dbReference>
<dbReference type="GO" id="GO:0006633">
    <property type="term" value="P:fatty acid biosynthetic process"/>
    <property type="evidence" value="ECO:0007669"/>
    <property type="project" value="UniProtKB-UniRule"/>
</dbReference>
<dbReference type="SMART" id="SM00825">
    <property type="entry name" value="PKS_KS"/>
    <property type="match status" value="1"/>
</dbReference>
<proteinExistence type="inferred from homology"/>
<comment type="catalytic activity">
    <reaction evidence="11">
        <text>a fatty acyl-[ACP] + malonyl-[ACP] + H(+) = a 3-oxoacyl-[ACP] + holo-[ACP] + CO2</text>
        <dbReference type="Rhea" id="RHEA:22836"/>
        <dbReference type="Rhea" id="RHEA-COMP:9623"/>
        <dbReference type="Rhea" id="RHEA-COMP:9685"/>
        <dbReference type="Rhea" id="RHEA-COMP:9916"/>
        <dbReference type="Rhea" id="RHEA-COMP:14125"/>
        <dbReference type="ChEBI" id="CHEBI:15378"/>
        <dbReference type="ChEBI" id="CHEBI:16526"/>
        <dbReference type="ChEBI" id="CHEBI:64479"/>
        <dbReference type="ChEBI" id="CHEBI:78449"/>
        <dbReference type="ChEBI" id="CHEBI:78776"/>
        <dbReference type="ChEBI" id="CHEBI:138651"/>
    </reaction>
</comment>
<gene>
    <name evidence="15" type="primary">fabF</name>
    <name evidence="15" type="ORF">D0Y50_07955</name>
</gene>
<reference evidence="15 16" key="1">
    <citation type="submission" date="2018-08" db="EMBL/GenBank/DDBJ databases">
        <title>Salinimonas sediminis sp. nov., a piezophilic bacterium isolated from a deep-sea sediment sample from the New Britain Trench.</title>
        <authorList>
            <person name="Cao J."/>
        </authorList>
    </citation>
    <scope>NUCLEOTIDE SEQUENCE [LARGE SCALE GENOMIC DNA]</scope>
    <source>
        <strain evidence="15 16">N102</strain>
    </source>
</reference>
<dbReference type="Pfam" id="PF00109">
    <property type="entry name" value="ketoacyl-synt"/>
    <property type="match status" value="1"/>
</dbReference>
<dbReference type="NCBIfam" id="NF004970">
    <property type="entry name" value="PRK06333.1"/>
    <property type="match status" value="1"/>
</dbReference>
<dbReference type="OrthoDB" id="9808669at2"/>
<evidence type="ECO:0000256" key="4">
    <source>
        <dbReference type="ARBA" id="ARBA00014657"/>
    </source>
</evidence>
<comment type="function">
    <text evidence="11">Involved in the type II fatty acid elongation cycle. Catalyzes the elongation of a wide range of acyl-ACP by the addition of two carbons from malonyl-ACP to an acyl acceptor. Can efficiently catalyze the conversion of palmitoleoyl-ACP (cis-hexadec-9-enoyl-ACP) to cis-vaccenoyl-ACP (cis-octadec-11-enoyl-ACP), an essential step in the thermal regulation of fatty acid composition.</text>
</comment>
<dbReference type="Pfam" id="PF02801">
    <property type="entry name" value="Ketoacyl-synt_C"/>
    <property type="match status" value="1"/>
</dbReference>
<comment type="similarity">
    <text evidence="2 11 13">Belongs to the thiolase-like superfamily. Beta-ketoacyl-ACP synthases family.</text>
</comment>
<feature type="active site" description="For beta-ketoacyl synthase activity" evidence="12">
    <location>
        <position position="164"/>
    </location>
</feature>
<evidence type="ECO:0000256" key="13">
    <source>
        <dbReference type="RuleBase" id="RU003694"/>
    </source>
</evidence>
<dbReference type="InterPro" id="IPR018201">
    <property type="entry name" value="Ketoacyl_synth_AS"/>
</dbReference>
<dbReference type="GO" id="GO:0005829">
    <property type="term" value="C:cytosol"/>
    <property type="evidence" value="ECO:0007669"/>
    <property type="project" value="TreeGrafter"/>
</dbReference>
<evidence type="ECO:0000256" key="8">
    <source>
        <dbReference type="ARBA" id="ARBA00023098"/>
    </source>
</evidence>
<dbReference type="InterPro" id="IPR014030">
    <property type="entry name" value="Ketoacyl_synth_N"/>
</dbReference>
<accession>A0A346NSD8</accession>
<evidence type="ECO:0000256" key="7">
    <source>
        <dbReference type="ARBA" id="ARBA00022832"/>
    </source>
</evidence>
<comment type="catalytic activity">
    <reaction evidence="11">
        <text>(9Z)-hexadecenoyl-[ACP] + malonyl-[ACP] + H(+) = 3-oxo-(11Z)-octadecenoyl-[ACP] + holo-[ACP] + CO2</text>
        <dbReference type="Rhea" id="RHEA:55040"/>
        <dbReference type="Rhea" id="RHEA-COMP:9623"/>
        <dbReference type="Rhea" id="RHEA-COMP:9685"/>
        <dbReference type="Rhea" id="RHEA-COMP:10800"/>
        <dbReference type="Rhea" id="RHEA-COMP:14074"/>
        <dbReference type="ChEBI" id="CHEBI:15378"/>
        <dbReference type="ChEBI" id="CHEBI:16526"/>
        <dbReference type="ChEBI" id="CHEBI:64479"/>
        <dbReference type="ChEBI" id="CHEBI:78449"/>
        <dbReference type="ChEBI" id="CHEBI:83989"/>
        <dbReference type="ChEBI" id="CHEBI:138538"/>
        <dbReference type="EC" id="2.3.1.179"/>
    </reaction>
</comment>
<dbReference type="EC" id="2.3.1.179" evidence="3 11"/>
<keyword evidence="7" id="KW-0276">Fatty acid metabolism</keyword>
<dbReference type="PIRSF" id="PIRSF000447">
    <property type="entry name" value="KAS_II"/>
    <property type="match status" value="1"/>
</dbReference>
<dbReference type="PROSITE" id="PS52004">
    <property type="entry name" value="KS3_2"/>
    <property type="match status" value="1"/>
</dbReference>
<dbReference type="SUPFAM" id="SSF53901">
    <property type="entry name" value="Thiolase-like"/>
    <property type="match status" value="2"/>
</dbReference>
<organism evidence="15 16">
    <name type="scientific">Salinimonas sediminis</name>
    <dbReference type="NCBI Taxonomy" id="2303538"/>
    <lineage>
        <taxon>Bacteria</taxon>
        <taxon>Pseudomonadati</taxon>
        <taxon>Pseudomonadota</taxon>
        <taxon>Gammaproteobacteria</taxon>
        <taxon>Alteromonadales</taxon>
        <taxon>Alteromonadaceae</taxon>
        <taxon>Alteromonas/Salinimonas group</taxon>
        <taxon>Salinimonas</taxon>
    </lineage>
</organism>
<dbReference type="CDD" id="cd00834">
    <property type="entry name" value="KAS_I_II"/>
    <property type="match status" value="1"/>
</dbReference>
<dbReference type="PANTHER" id="PTHR11712:SF336">
    <property type="entry name" value="3-OXOACYL-[ACYL-CARRIER-PROTEIN] SYNTHASE, MITOCHONDRIAL"/>
    <property type="match status" value="1"/>
</dbReference>
<evidence type="ECO:0000313" key="16">
    <source>
        <dbReference type="Proteomes" id="UP000262073"/>
    </source>
</evidence>
<protein>
    <recommendedName>
        <fullName evidence="4 11">3-oxoacyl-[acyl-carrier-protein] synthase 2</fullName>
        <ecNumber evidence="3 11">2.3.1.179</ecNumber>
    </recommendedName>
</protein>
<evidence type="ECO:0000256" key="11">
    <source>
        <dbReference type="PIRNR" id="PIRNR000447"/>
    </source>
</evidence>
<dbReference type="FunFam" id="3.40.47.10:FF:000009">
    <property type="entry name" value="3-oxoacyl-[acyl-carrier-protein] synthase 2"/>
    <property type="match status" value="1"/>
</dbReference>
<evidence type="ECO:0000256" key="5">
    <source>
        <dbReference type="ARBA" id="ARBA00022516"/>
    </source>
</evidence>
<dbReference type="PROSITE" id="PS00606">
    <property type="entry name" value="KS3_1"/>
    <property type="match status" value="1"/>
</dbReference>
<dbReference type="InterPro" id="IPR016039">
    <property type="entry name" value="Thiolase-like"/>
</dbReference>
<keyword evidence="16" id="KW-1185">Reference proteome</keyword>
<dbReference type="NCBIfam" id="NF005589">
    <property type="entry name" value="PRK07314.1"/>
    <property type="match status" value="1"/>
</dbReference>
<dbReference type="PANTHER" id="PTHR11712">
    <property type="entry name" value="POLYKETIDE SYNTHASE-RELATED"/>
    <property type="match status" value="1"/>
</dbReference>